<organism evidence="1 2">
    <name type="scientific">Algoriphagus halophytocola</name>
    <dbReference type="NCBI Taxonomy" id="2991499"/>
    <lineage>
        <taxon>Bacteria</taxon>
        <taxon>Pseudomonadati</taxon>
        <taxon>Bacteroidota</taxon>
        <taxon>Cytophagia</taxon>
        <taxon>Cytophagales</taxon>
        <taxon>Cyclobacteriaceae</taxon>
        <taxon>Algoriphagus</taxon>
    </lineage>
</organism>
<dbReference type="Gene3D" id="3.40.50.2000">
    <property type="entry name" value="Glycogen Phosphorylase B"/>
    <property type="match status" value="2"/>
</dbReference>
<dbReference type="RefSeq" id="WP_264810607.1">
    <property type="nucleotide sequence ID" value="NZ_CP110226.1"/>
</dbReference>
<reference evidence="1" key="1">
    <citation type="submission" date="2022-10" db="EMBL/GenBank/DDBJ databases">
        <title>Algoriphagus sp. a novel bacteria isolate from halophytes salicornia europaea.</title>
        <authorList>
            <person name="Peng Y."/>
            <person name="Jiang L."/>
            <person name="Lee J."/>
        </authorList>
    </citation>
    <scope>NUCLEOTIDE SEQUENCE</scope>
    <source>
        <strain evidence="1">TR-M5</strain>
    </source>
</reference>
<proteinExistence type="predicted"/>
<dbReference type="Proteomes" id="UP001163156">
    <property type="component" value="Chromosome"/>
</dbReference>
<dbReference type="SUPFAM" id="SSF53756">
    <property type="entry name" value="UDP-Glycosyltransferase/glycogen phosphorylase"/>
    <property type="match status" value="1"/>
</dbReference>
<accession>A0ABY6MMJ1</accession>
<sequence>MKNILFITWDSDKTNYMENLFFPIFSALQDRGVVSASILQFSWASATEVNRITELAQKQKLGYVHVPISRSLPAALSSTKAILGSRTHLIAYIKSHQIQTIIARSSMPALITLILRKKLRDLGCEIIFDADGLPIQERLDLGNLKKGSFMHKILAGIERNMLRESDKVLVRTRLSISWHLSHNSDLNKDKFFQVGNGRDPERFYFDLEKRIAMRDALNAKDELILVHSGSLGPGYALDLLFNILGELKSRGLAFQMFFLCRDPDYLKGLVPESIKVHVKVLELDYEEVPAYLMAADLGISLRLASDGAKGLLPIKIGEYMMSGLPILLSKGIGDMDSLLEDEECSYMIENQSIDFEGLNEWMIRIKDLDRSEISSLGNKLFSLNSTLDQYERALK</sequence>
<evidence type="ECO:0008006" key="3">
    <source>
        <dbReference type="Google" id="ProtNLM"/>
    </source>
</evidence>
<dbReference type="EMBL" id="CP110226">
    <property type="protein sequence ID" value="UZD23896.1"/>
    <property type="molecule type" value="Genomic_DNA"/>
</dbReference>
<name>A0ABY6MMJ1_9BACT</name>
<evidence type="ECO:0000313" key="2">
    <source>
        <dbReference type="Proteomes" id="UP001163156"/>
    </source>
</evidence>
<gene>
    <name evidence="1" type="ORF">OM944_05240</name>
</gene>
<keyword evidence="2" id="KW-1185">Reference proteome</keyword>
<dbReference type="PANTHER" id="PTHR12526:SF637">
    <property type="entry name" value="GLYCOSYLTRANSFERASE EPSF-RELATED"/>
    <property type="match status" value="1"/>
</dbReference>
<protein>
    <recommendedName>
        <fullName evidence="3">Glycosyltransferase family 4 protein</fullName>
    </recommendedName>
</protein>
<evidence type="ECO:0000313" key="1">
    <source>
        <dbReference type="EMBL" id="UZD23896.1"/>
    </source>
</evidence>
<dbReference type="PANTHER" id="PTHR12526">
    <property type="entry name" value="GLYCOSYLTRANSFERASE"/>
    <property type="match status" value="1"/>
</dbReference>